<evidence type="ECO:0000259" key="2">
    <source>
        <dbReference type="Pfam" id="PF12146"/>
    </source>
</evidence>
<dbReference type="SUPFAM" id="SSF53474">
    <property type="entry name" value="alpha/beta-Hydrolases"/>
    <property type="match status" value="1"/>
</dbReference>
<feature type="signal peptide" evidence="1">
    <location>
        <begin position="1"/>
        <end position="21"/>
    </location>
</feature>
<dbReference type="STRING" id="555512.SAMN04487993_100736"/>
<dbReference type="EMBL" id="FNEJ01000007">
    <property type="protein sequence ID" value="SDI59944.1"/>
    <property type="molecule type" value="Genomic_DNA"/>
</dbReference>
<gene>
    <name evidence="3" type="ORF">SAMN04487993_100736</name>
</gene>
<keyword evidence="1" id="KW-0732">Signal</keyword>
<dbReference type="AlphaFoldDB" id="A0A1G8LW57"/>
<proteinExistence type="predicted"/>
<dbReference type="PANTHER" id="PTHR43194">
    <property type="entry name" value="HYDROLASE ALPHA/BETA FOLD FAMILY"/>
    <property type="match status" value="1"/>
</dbReference>
<keyword evidence="4" id="KW-1185">Reference proteome</keyword>
<sequence length="282" mass="29929">MMKAIVAAMGLTLALTGGGMAETGAVEKTVMNGETQVGYSVRGEGPLVVMIASTGRGAAEFGPLADRLAERGYKVALPEPRGIGQSTGRLEEVSFHDFGDDFAAVITEEGGDAIVAGHAYGQWIAKTIASDHPDLVRGLALVAGGAKSWPAELSDAITMINDPASSRAQRMEGLMLAFFTDEQTAEPWLEGWHQDVTQSQRAARKLTERDSYWAGGSAPILDLQAGSDPFRPEKSRNEVRDELGADRVTVKVIEGASHALPAAKPVETADAIADWADTLPRR</sequence>
<dbReference type="PANTHER" id="PTHR43194:SF5">
    <property type="entry name" value="PIMELOYL-[ACYL-CARRIER PROTEIN] METHYL ESTER ESTERASE"/>
    <property type="match status" value="1"/>
</dbReference>
<dbReference type="Gene3D" id="3.40.50.1820">
    <property type="entry name" value="alpha/beta hydrolase"/>
    <property type="match status" value="1"/>
</dbReference>
<dbReference type="Proteomes" id="UP000199093">
    <property type="component" value="Unassembled WGS sequence"/>
</dbReference>
<evidence type="ECO:0000256" key="1">
    <source>
        <dbReference type="SAM" id="SignalP"/>
    </source>
</evidence>
<feature type="chain" id="PRO_5011643908" evidence="1">
    <location>
        <begin position="22"/>
        <end position="282"/>
    </location>
</feature>
<evidence type="ECO:0000313" key="3">
    <source>
        <dbReference type="EMBL" id="SDI59944.1"/>
    </source>
</evidence>
<dbReference type="InterPro" id="IPR050228">
    <property type="entry name" value="Carboxylesterase_BioH"/>
</dbReference>
<name>A0A1G8LW57_9RHOB</name>
<dbReference type="Pfam" id="PF12146">
    <property type="entry name" value="Hydrolase_4"/>
    <property type="match status" value="1"/>
</dbReference>
<accession>A0A1G8LW57</accession>
<organism evidence="3 4">
    <name type="scientific">Salipiger marinus</name>
    <dbReference type="NCBI Taxonomy" id="555512"/>
    <lineage>
        <taxon>Bacteria</taxon>
        <taxon>Pseudomonadati</taxon>
        <taxon>Pseudomonadota</taxon>
        <taxon>Alphaproteobacteria</taxon>
        <taxon>Rhodobacterales</taxon>
        <taxon>Roseobacteraceae</taxon>
        <taxon>Salipiger</taxon>
    </lineage>
</organism>
<feature type="domain" description="Serine aminopeptidase S33" evidence="2">
    <location>
        <begin position="55"/>
        <end position="260"/>
    </location>
</feature>
<dbReference type="InterPro" id="IPR022742">
    <property type="entry name" value="Hydrolase_4"/>
</dbReference>
<dbReference type="InterPro" id="IPR029058">
    <property type="entry name" value="AB_hydrolase_fold"/>
</dbReference>
<reference evidence="3 4" key="1">
    <citation type="submission" date="2016-10" db="EMBL/GenBank/DDBJ databases">
        <authorList>
            <person name="de Groot N.N."/>
        </authorList>
    </citation>
    <scope>NUCLEOTIDE SEQUENCE [LARGE SCALE GENOMIC DNA]</scope>
    <source>
        <strain evidence="3 4">DSM 26424</strain>
    </source>
</reference>
<protein>
    <submittedName>
        <fullName evidence="3">Pimeloyl-ACP methyl ester carboxylesterase</fullName>
    </submittedName>
</protein>
<evidence type="ECO:0000313" key="4">
    <source>
        <dbReference type="Proteomes" id="UP000199093"/>
    </source>
</evidence>